<reference evidence="2" key="2">
    <citation type="submission" date="2017-06" db="EMBL/GenBank/DDBJ databases">
        <title>WGS assembly of Brachypodium distachyon.</title>
        <authorList>
            <consortium name="The International Brachypodium Initiative"/>
            <person name="Lucas S."/>
            <person name="Harmon-Smith M."/>
            <person name="Lail K."/>
            <person name="Tice H."/>
            <person name="Grimwood J."/>
            <person name="Bruce D."/>
            <person name="Barry K."/>
            <person name="Shu S."/>
            <person name="Lindquist E."/>
            <person name="Wang M."/>
            <person name="Pitluck S."/>
            <person name="Vogel J.P."/>
            <person name="Garvin D.F."/>
            <person name="Mockler T.C."/>
            <person name="Schmutz J."/>
            <person name="Rokhsar D."/>
            <person name="Bevan M.W."/>
        </authorList>
    </citation>
    <scope>NUCLEOTIDE SEQUENCE</scope>
    <source>
        <strain evidence="2">Bd21</strain>
    </source>
</reference>
<proteinExistence type="predicted"/>
<feature type="compositionally biased region" description="Basic residues" evidence="1">
    <location>
        <begin position="1"/>
        <end position="11"/>
    </location>
</feature>
<evidence type="ECO:0000313" key="3">
    <source>
        <dbReference type="EnsemblPlants" id="KQK17409"/>
    </source>
</evidence>
<accession>A0A0Q3L2G9</accession>
<dbReference type="InParanoid" id="A0A0Q3L2G9"/>
<reference evidence="2 3" key="1">
    <citation type="journal article" date="2010" name="Nature">
        <title>Genome sequencing and analysis of the model grass Brachypodium distachyon.</title>
        <authorList>
            <consortium name="International Brachypodium Initiative"/>
        </authorList>
    </citation>
    <scope>NUCLEOTIDE SEQUENCE [LARGE SCALE GENOMIC DNA]</scope>
    <source>
        <strain evidence="2 3">Bd21</strain>
    </source>
</reference>
<organism evidence="2">
    <name type="scientific">Brachypodium distachyon</name>
    <name type="common">Purple false brome</name>
    <name type="synonym">Trachynia distachya</name>
    <dbReference type="NCBI Taxonomy" id="15368"/>
    <lineage>
        <taxon>Eukaryota</taxon>
        <taxon>Viridiplantae</taxon>
        <taxon>Streptophyta</taxon>
        <taxon>Embryophyta</taxon>
        <taxon>Tracheophyta</taxon>
        <taxon>Spermatophyta</taxon>
        <taxon>Magnoliopsida</taxon>
        <taxon>Liliopsida</taxon>
        <taxon>Poales</taxon>
        <taxon>Poaceae</taxon>
        <taxon>BOP clade</taxon>
        <taxon>Pooideae</taxon>
        <taxon>Stipodae</taxon>
        <taxon>Brachypodieae</taxon>
        <taxon>Brachypodium</taxon>
    </lineage>
</organism>
<feature type="region of interest" description="Disordered" evidence="1">
    <location>
        <begin position="1"/>
        <end position="78"/>
    </location>
</feature>
<evidence type="ECO:0000313" key="4">
    <source>
        <dbReference type="Proteomes" id="UP000008810"/>
    </source>
</evidence>
<dbReference type="EnsemblPlants" id="KQK17409">
    <property type="protein sequence ID" value="KQK17409"/>
    <property type="gene ID" value="BRADI_1g34281v3"/>
</dbReference>
<evidence type="ECO:0000313" key="2">
    <source>
        <dbReference type="EMBL" id="KQK17409.1"/>
    </source>
</evidence>
<feature type="compositionally biased region" description="Pro residues" evidence="1">
    <location>
        <begin position="30"/>
        <end position="47"/>
    </location>
</feature>
<reference evidence="3" key="3">
    <citation type="submission" date="2018-08" db="UniProtKB">
        <authorList>
            <consortium name="EnsemblPlants"/>
        </authorList>
    </citation>
    <scope>IDENTIFICATION</scope>
    <source>
        <strain evidence="3">cv. Bd21</strain>
    </source>
</reference>
<dbReference type="EMBL" id="CM000880">
    <property type="protein sequence ID" value="KQK17409.1"/>
    <property type="molecule type" value="Genomic_DNA"/>
</dbReference>
<evidence type="ECO:0000256" key="1">
    <source>
        <dbReference type="SAM" id="MobiDB-lite"/>
    </source>
</evidence>
<keyword evidence="4" id="KW-1185">Reference proteome</keyword>
<gene>
    <name evidence="2" type="ORF">BRADI_1g34281v3</name>
</gene>
<name>A0A0Q3L2G9_BRADI</name>
<dbReference type="Gramene" id="KQK17409">
    <property type="protein sequence ID" value="KQK17409"/>
    <property type="gene ID" value="BRADI_1g34281v3"/>
</dbReference>
<dbReference type="AlphaFoldDB" id="A0A0Q3L2G9"/>
<protein>
    <submittedName>
        <fullName evidence="2 3">Uncharacterized protein</fullName>
    </submittedName>
</protein>
<dbReference type="Proteomes" id="UP000008810">
    <property type="component" value="Chromosome 1"/>
</dbReference>
<sequence>MRCWRRSRSGRHGSGARVRFLRRGSGTPCCSPPPPSSHGAPCCPPPTPRRRPWMMRQALPLEGDPSPPPSIPTALPLHRRRRRRLGLLAPTSLPCPPVLCPLVPSALPSRAGPGASGRELSSGRLLGGLLVSD</sequence>